<evidence type="ECO:0000256" key="1">
    <source>
        <dbReference type="ARBA" id="ARBA00004571"/>
    </source>
</evidence>
<reference evidence="9 10" key="1">
    <citation type="submission" date="2016-10" db="EMBL/GenBank/DDBJ databases">
        <authorList>
            <person name="de Groot N.N."/>
        </authorList>
    </citation>
    <scope>NUCLEOTIDE SEQUENCE [LARGE SCALE GENOMIC DNA]</scope>
    <source>
        <strain evidence="9 10">AB35.6</strain>
    </source>
</reference>
<accession>A0A1H4SG03</accession>
<dbReference type="GO" id="GO:0044718">
    <property type="term" value="P:siderophore transmembrane transport"/>
    <property type="evidence" value="ECO:0007669"/>
    <property type="project" value="TreeGrafter"/>
</dbReference>
<keyword evidence="3" id="KW-1134">Transmembrane beta strand</keyword>
<protein>
    <submittedName>
        <fullName evidence="9">TonB-dependent Receptor Plug Domain</fullName>
    </submittedName>
</protein>
<dbReference type="InterPro" id="IPR008969">
    <property type="entry name" value="CarboxyPept-like_regulatory"/>
</dbReference>
<evidence type="ECO:0000313" key="9">
    <source>
        <dbReference type="EMBL" id="SEC43116.1"/>
    </source>
</evidence>
<organism evidence="9 10">
    <name type="scientific">Terriglobus roseus</name>
    <dbReference type="NCBI Taxonomy" id="392734"/>
    <lineage>
        <taxon>Bacteria</taxon>
        <taxon>Pseudomonadati</taxon>
        <taxon>Acidobacteriota</taxon>
        <taxon>Terriglobia</taxon>
        <taxon>Terriglobales</taxon>
        <taxon>Acidobacteriaceae</taxon>
        <taxon>Terriglobus</taxon>
    </lineage>
</organism>
<evidence type="ECO:0000313" key="10">
    <source>
        <dbReference type="Proteomes" id="UP000182409"/>
    </source>
</evidence>
<dbReference type="SUPFAM" id="SSF56935">
    <property type="entry name" value="Porins"/>
    <property type="match status" value="1"/>
</dbReference>
<dbReference type="PANTHER" id="PTHR30069:SF46">
    <property type="entry name" value="OAR PROTEIN"/>
    <property type="match status" value="1"/>
</dbReference>
<feature type="domain" description="TonB-dependent receptor plug" evidence="7">
    <location>
        <begin position="173"/>
        <end position="253"/>
    </location>
</feature>
<dbReference type="InterPro" id="IPR057601">
    <property type="entry name" value="Oar-like_b-barrel"/>
</dbReference>
<dbReference type="InterPro" id="IPR037066">
    <property type="entry name" value="Plug_dom_sf"/>
</dbReference>
<dbReference type="Pfam" id="PF13620">
    <property type="entry name" value="CarboxypepD_reg"/>
    <property type="match status" value="1"/>
</dbReference>
<dbReference type="InterPro" id="IPR039426">
    <property type="entry name" value="TonB-dep_rcpt-like"/>
</dbReference>
<dbReference type="Gene3D" id="2.40.170.20">
    <property type="entry name" value="TonB-dependent receptor, beta-barrel domain"/>
    <property type="match status" value="1"/>
</dbReference>
<dbReference type="Pfam" id="PF25183">
    <property type="entry name" value="OMP_b-brl_4"/>
    <property type="match status" value="1"/>
</dbReference>
<dbReference type="InterPro" id="IPR036942">
    <property type="entry name" value="Beta-barrel_TonB_sf"/>
</dbReference>
<dbReference type="PANTHER" id="PTHR30069">
    <property type="entry name" value="TONB-DEPENDENT OUTER MEMBRANE RECEPTOR"/>
    <property type="match status" value="1"/>
</dbReference>
<dbReference type="SUPFAM" id="SSF49464">
    <property type="entry name" value="Carboxypeptidase regulatory domain-like"/>
    <property type="match status" value="1"/>
</dbReference>
<dbReference type="InterPro" id="IPR012910">
    <property type="entry name" value="Plug_dom"/>
</dbReference>
<dbReference type="GO" id="GO:0015344">
    <property type="term" value="F:siderophore uptake transmembrane transporter activity"/>
    <property type="evidence" value="ECO:0007669"/>
    <property type="project" value="TreeGrafter"/>
</dbReference>
<evidence type="ECO:0000256" key="3">
    <source>
        <dbReference type="ARBA" id="ARBA00022452"/>
    </source>
</evidence>
<dbReference type="GO" id="GO:0009279">
    <property type="term" value="C:cell outer membrane"/>
    <property type="evidence" value="ECO:0007669"/>
    <property type="project" value="UniProtKB-SubCell"/>
</dbReference>
<keyword evidence="2" id="KW-0813">Transport</keyword>
<comment type="subcellular location">
    <subcellularLocation>
        <location evidence="1">Cell outer membrane</location>
        <topology evidence="1">Multi-pass membrane protein</topology>
    </subcellularLocation>
</comment>
<keyword evidence="9" id="KW-0675">Receptor</keyword>
<evidence type="ECO:0000259" key="8">
    <source>
        <dbReference type="Pfam" id="PF25183"/>
    </source>
</evidence>
<evidence type="ECO:0000256" key="5">
    <source>
        <dbReference type="ARBA" id="ARBA00023136"/>
    </source>
</evidence>
<keyword evidence="4" id="KW-0812">Transmembrane</keyword>
<dbReference type="Pfam" id="PF07715">
    <property type="entry name" value="Plug"/>
    <property type="match status" value="1"/>
</dbReference>
<name>A0A1H4SG03_9BACT</name>
<evidence type="ECO:0000256" key="2">
    <source>
        <dbReference type="ARBA" id="ARBA00022448"/>
    </source>
</evidence>
<keyword evidence="6" id="KW-0998">Cell outer membrane</keyword>
<dbReference type="EMBL" id="FNSD01000001">
    <property type="protein sequence ID" value="SEC43116.1"/>
    <property type="molecule type" value="Genomic_DNA"/>
</dbReference>
<feature type="domain" description="TonB-dependent transporter Oar-like beta-barrel" evidence="8">
    <location>
        <begin position="260"/>
        <end position="1291"/>
    </location>
</feature>
<evidence type="ECO:0000259" key="7">
    <source>
        <dbReference type="Pfam" id="PF07715"/>
    </source>
</evidence>
<keyword evidence="5" id="KW-0472">Membrane</keyword>
<evidence type="ECO:0000256" key="4">
    <source>
        <dbReference type="ARBA" id="ARBA00022692"/>
    </source>
</evidence>
<sequence length="1298" mass="136500">MTFSAVIARPSSFFSRRPSRLLFGIVFALVTLFTSGMRPLMGQSGGGSITGLVTDQSGAVVPNATVTVLNTATGVSTVRTSTSGGNYSISPLQPGTYSVTVSYQGFSGFKQENVVVNALSEVGLNITLQPGSQTEIITVSTAPPMMETTNATLGGTIENSTYAALPLLISGGQQRDITQFSNLLPGAQVNPGGRSSIIGGTGQRVGELYVDGLPLTTASQQGDNRPVFNIVPLEAIDQIKVVTSGYSAQYQGAGLENYNLKAGTNKFHGSAFAYIRNTIFDAWSFSSKPGGPNVVPKLVNGSLTTVAGPKPAEHQIEYGYTFGGPIRIPHVIDGRDKLFFFTTLDRFRSRLGANYVTSTIPTLGERQGDFSQVGFPIYDPTTQAACTAKSTTGACRYQFGYGPGTGNGPAGNPTQIGAVNVIPTSRISPITQYMQKFLPTPLDLTKVTNNFSSGVPTGFDNFLYSVRVDYIISPKQTLSGAYNQGSRHAVPYTGAAAPGVAVVPYITTTLSTVKGNIADLQYTYQITPNLVNQAKYGFIYFGGPPTGNITGTLNPGLYGLAAAGVTGLPSGQASDNFPNTSFSGTNAPTGWVGNTPTSTNRSYTYEFVDNLALVKGRHSMNFGGQIQWLQNNADTADGASTPVSLGWSTNETANLTGSTYVANSGYSYASFLLGAVGSSSTTQQPFSIVGGRYRPAALYFQDDIKVNSKLTINAGLRWDYLPPYRETADRWSFLNPDLTNSITGSAGALQFAGNRGAGLSCNCRTPVNTYWKDFEPRVGFAFSLDDKTIMRGGYSLSFSHGGANGGAAGAGTGTGQTGFSTPISYTDSTAGPAFYLNAGNSKYGGPNATLPGTSPISAASQTLGTGFYTTSTGASGGNGTGINYADPYIGSRAPEFSFYNFGFQREITKNMTISFDYSGSQSHFIAGASNIRGLQSGQLDPKYLALGANLTKPATAANIATAQAQTGISLTVPYAGYMAAAAVNTNATIAHMLTWKPQYSGTSDFWGNYVANGNYNSFQVSLAQRASAGLTFNVNYTYSQNVDNAGTQRSGYAIPASVMAGGVGYAANRADRSISINDQPQNLSIFGVYNSQYGKGSLGGNNFLLRSLLSGWQTSLIYQYSSGLPLPIVGTCNATQNVGQGTCMPDINPNFKGSVRVNGKWGLGATAANLGTISYLTGGLSSTVSGTGVGGAQCGVSTGPFCNAGDYKIGNAPRFAYNLRGMDNYRLNMALRRTFPIRDNVQFIFGIDGSNITNHTTFGNNAGNNQIGVNPNNAATFGTLNFASADPRDFQFSGRIQF</sequence>
<dbReference type="Gene3D" id="2.170.130.10">
    <property type="entry name" value="TonB-dependent receptor, plug domain"/>
    <property type="match status" value="1"/>
</dbReference>
<dbReference type="Proteomes" id="UP000182409">
    <property type="component" value="Unassembled WGS sequence"/>
</dbReference>
<evidence type="ECO:0000256" key="6">
    <source>
        <dbReference type="ARBA" id="ARBA00023237"/>
    </source>
</evidence>
<dbReference type="Gene3D" id="2.60.40.1120">
    <property type="entry name" value="Carboxypeptidase-like, regulatory domain"/>
    <property type="match status" value="1"/>
</dbReference>
<proteinExistence type="predicted"/>
<gene>
    <name evidence="9" type="ORF">SAMN05443244_3443</name>
</gene>